<dbReference type="PANTHER" id="PTHR10434:SF40">
    <property type="entry name" value="1-ACYL-SN-GLYCEROL-3-PHOSPHATE ACYLTRANSFERASE"/>
    <property type="match status" value="1"/>
</dbReference>
<keyword evidence="2 6" id="KW-0808">Transferase</keyword>
<name>A0A494TB68_SPHPE</name>
<comment type="pathway">
    <text evidence="1">Lipid metabolism.</text>
</comment>
<organism evidence="6 7">
    <name type="scientific">Sphingomonas paeninsulae</name>
    <dbReference type="NCBI Taxonomy" id="2319844"/>
    <lineage>
        <taxon>Bacteria</taxon>
        <taxon>Pseudomonadati</taxon>
        <taxon>Pseudomonadota</taxon>
        <taxon>Alphaproteobacteria</taxon>
        <taxon>Sphingomonadales</taxon>
        <taxon>Sphingomonadaceae</taxon>
        <taxon>Sphingomonas</taxon>
    </lineage>
</organism>
<keyword evidence="7" id="KW-1185">Reference proteome</keyword>
<dbReference type="PANTHER" id="PTHR10434">
    <property type="entry name" value="1-ACYL-SN-GLYCEROL-3-PHOSPHATE ACYLTRANSFERASE"/>
    <property type="match status" value="1"/>
</dbReference>
<feature type="domain" description="Phospholipid/glycerol acyltransferase" evidence="5">
    <location>
        <begin position="73"/>
        <end position="187"/>
    </location>
</feature>
<evidence type="ECO:0000256" key="1">
    <source>
        <dbReference type="ARBA" id="ARBA00005189"/>
    </source>
</evidence>
<dbReference type="SUPFAM" id="SSF69593">
    <property type="entry name" value="Glycerol-3-phosphate (1)-acyltransferase"/>
    <property type="match status" value="1"/>
</dbReference>
<reference evidence="6 7" key="1">
    <citation type="submission" date="2018-09" db="EMBL/GenBank/DDBJ databases">
        <title>Sphingomonas peninsula sp. nov., isolated from fildes peninsula, Antarctic soil.</title>
        <authorList>
            <person name="Yingchao G."/>
        </authorList>
    </citation>
    <scope>NUCLEOTIDE SEQUENCE [LARGE SCALE GENOMIC DNA]</scope>
    <source>
        <strain evidence="6 7">YZ-8</strain>
    </source>
</reference>
<dbReference type="SMART" id="SM00563">
    <property type="entry name" value="PlsC"/>
    <property type="match status" value="1"/>
</dbReference>
<protein>
    <submittedName>
        <fullName evidence="6">1-acyl-sn-glycerol-3-phosphate acyltransferase</fullName>
    </submittedName>
</protein>
<dbReference type="CDD" id="cd07989">
    <property type="entry name" value="LPLAT_AGPAT-like"/>
    <property type="match status" value="1"/>
</dbReference>
<dbReference type="Proteomes" id="UP000276254">
    <property type="component" value="Chromosome"/>
</dbReference>
<sequence length="232" mass="25370">MSSFVTFVRSLLFNIIFYIGSVPLVTVAALSVFFGQDAVIASSRVWAQYHWFCVRWLLGIKTVIEGKFPTGAAIIAIKHEAMFETIEVLHLIGRPAVVAKAELLTIPVWGRAAHRHGVIPVARETGSAALRRMLKAAREAVALNRPIVIFPEGTRVAPGEQPPLRAGIAGLYKTLGLPVVPVALNSGRLWPKHKFMKRSGTINILIGEPIPPGLGREEIEARIHAAINVFNH</sequence>
<dbReference type="GO" id="GO:0006654">
    <property type="term" value="P:phosphatidic acid biosynthetic process"/>
    <property type="evidence" value="ECO:0007669"/>
    <property type="project" value="TreeGrafter"/>
</dbReference>
<gene>
    <name evidence="6" type="ORF">D3Y57_12495</name>
</gene>
<evidence type="ECO:0000259" key="5">
    <source>
        <dbReference type="SMART" id="SM00563"/>
    </source>
</evidence>
<keyword evidence="4" id="KW-0812">Transmembrane</keyword>
<proteinExistence type="predicted"/>
<dbReference type="AlphaFoldDB" id="A0A494TB68"/>
<feature type="transmembrane region" description="Helical" evidence="4">
    <location>
        <begin position="12"/>
        <end position="34"/>
    </location>
</feature>
<keyword evidence="4" id="KW-1133">Transmembrane helix</keyword>
<evidence type="ECO:0000313" key="6">
    <source>
        <dbReference type="EMBL" id="AYJ86637.1"/>
    </source>
</evidence>
<evidence type="ECO:0000256" key="4">
    <source>
        <dbReference type="SAM" id="Phobius"/>
    </source>
</evidence>
<keyword evidence="3 6" id="KW-0012">Acyltransferase</keyword>
<dbReference type="InterPro" id="IPR002123">
    <property type="entry name" value="Plipid/glycerol_acylTrfase"/>
</dbReference>
<keyword evidence="4" id="KW-0472">Membrane</keyword>
<dbReference type="Pfam" id="PF01553">
    <property type="entry name" value="Acyltransferase"/>
    <property type="match status" value="1"/>
</dbReference>
<accession>A0A494TB68</accession>
<dbReference type="OrthoDB" id="5290997at2"/>
<dbReference type="KEGG" id="spha:D3Y57_12495"/>
<dbReference type="GO" id="GO:0003841">
    <property type="term" value="F:1-acylglycerol-3-phosphate O-acyltransferase activity"/>
    <property type="evidence" value="ECO:0007669"/>
    <property type="project" value="TreeGrafter"/>
</dbReference>
<dbReference type="EMBL" id="CP032829">
    <property type="protein sequence ID" value="AYJ86637.1"/>
    <property type="molecule type" value="Genomic_DNA"/>
</dbReference>
<evidence type="ECO:0000256" key="3">
    <source>
        <dbReference type="ARBA" id="ARBA00023315"/>
    </source>
</evidence>
<evidence type="ECO:0000256" key="2">
    <source>
        <dbReference type="ARBA" id="ARBA00022679"/>
    </source>
</evidence>
<evidence type="ECO:0000313" key="7">
    <source>
        <dbReference type="Proteomes" id="UP000276254"/>
    </source>
</evidence>